<comment type="caution">
    <text evidence="2">The sequence shown here is derived from an EMBL/GenBank/DDBJ whole genome shotgun (WGS) entry which is preliminary data.</text>
</comment>
<sequence length="154" mass="16803">GPYVVTLFLLCLIPQFPCKLTPPKLIASTNLKTSKEYMASTNITNEYVLSNSSNKDNYDVSIDIVDLRADGVKFQWDLVGAWNDVPDGFAITVGPHANGEWTPWPESCSDILYCNEGPCKKDTKNVGECESVQGCRSGQITVTASGISFRTGIC</sequence>
<feature type="signal peptide" evidence="1">
    <location>
        <begin position="1"/>
        <end position="20"/>
    </location>
</feature>
<reference evidence="2 3" key="1">
    <citation type="submission" date="2024-05" db="EMBL/GenBank/DDBJ databases">
        <authorList>
            <person name="Wallberg A."/>
        </authorList>
    </citation>
    <scope>NUCLEOTIDE SEQUENCE [LARGE SCALE GENOMIC DNA]</scope>
</reference>
<name>A0AAV2RPD8_MEGNR</name>
<feature type="non-terminal residue" evidence="2">
    <location>
        <position position="1"/>
    </location>
</feature>
<evidence type="ECO:0000313" key="3">
    <source>
        <dbReference type="Proteomes" id="UP001497623"/>
    </source>
</evidence>
<dbReference type="AlphaFoldDB" id="A0AAV2RPD8"/>
<dbReference type="EMBL" id="CAXKWB010025367">
    <property type="protein sequence ID" value="CAL4128034.1"/>
    <property type="molecule type" value="Genomic_DNA"/>
</dbReference>
<organism evidence="2 3">
    <name type="scientific">Meganyctiphanes norvegica</name>
    <name type="common">Northern krill</name>
    <name type="synonym">Thysanopoda norvegica</name>
    <dbReference type="NCBI Taxonomy" id="48144"/>
    <lineage>
        <taxon>Eukaryota</taxon>
        <taxon>Metazoa</taxon>
        <taxon>Ecdysozoa</taxon>
        <taxon>Arthropoda</taxon>
        <taxon>Crustacea</taxon>
        <taxon>Multicrustacea</taxon>
        <taxon>Malacostraca</taxon>
        <taxon>Eumalacostraca</taxon>
        <taxon>Eucarida</taxon>
        <taxon>Euphausiacea</taxon>
        <taxon>Euphausiidae</taxon>
        <taxon>Meganyctiphanes</taxon>
    </lineage>
</organism>
<accession>A0AAV2RPD8</accession>
<dbReference type="Proteomes" id="UP001497623">
    <property type="component" value="Unassembled WGS sequence"/>
</dbReference>
<keyword evidence="1" id="KW-0732">Signal</keyword>
<protein>
    <submittedName>
        <fullName evidence="2">Uncharacterized protein</fullName>
    </submittedName>
</protein>
<proteinExistence type="predicted"/>
<evidence type="ECO:0000313" key="2">
    <source>
        <dbReference type="EMBL" id="CAL4128034.1"/>
    </source>
</evidence>
<keyword evidence="3" id="KW-1185">Reference proteome</keyword>
<feature type="chain" id="PRO_5043472351" evidence="1">
    <location>
        <begin position="21"/>
        <end position="154"/>
    </location>
</feature>
<evidence type="ECO:0000256" key="1">
    <source>
        <dbReference type="SAM" id="SignalP"/>
    </source>
</evidence>
<gene>
    <name evidence="2" type="ORF">MNOR_LOCUS25960</name>
</gene>